<protein>
    <recommendedName>
        <fullName evidence="6">Iron dicitrate transport regulator FecR</fullName>
    </recommendedName>
</protein>
<keyword evidence="1" id="KW-0472">Membrane</keyword>
<dbReference type="Pfam" id="PF04773">
    <property type="entry name" value="FecR"/>
    <property type="match status" value="1"/>
</dbReference>
<dbReference type="InterPro" id="IPR012373">
    <property type="entry name" value="Ferrdict_sens_TM"/>
</dbReference>
<dbReference type="PANTHER" id="PTHR30273">
    <property type="entry name" value="PERIPLASMIC SIGNAL SENSOR AND SIGMA FACTOR ACTIVATOR FECR-RELATED"/>
    <property type="match status" value="1"/>
</dbReference>
<feature type="domain" description="Protein FecR C-terminal" evidence="3">
    <location>
        <begin position="302"/>
        <end position="369"/>
    </location>
</feature>
<evidence type="ECO:0008006" key="6">
    <source>
        <dbReference type="Google" id="ProtNLM"/>
    </source>
</evidence>
<dbReference type="Pfam" id="PF16344">
    <property type="entry name" value="FecR_C"/>
    <property type="match status" value="1"/>
</dbReference>
<keyword evidence="1" id="KW-0812">Transmembrane</keyword>
<dbReference type="PANTHER" id="PTHR30273:SF2">
    <property type="entry name" value="PROTEIN FECR"/>
    <property type="match status" value="1"/>
</dbReference>
<dbReference type="PIRSF" id="PIRSF018266">
    <property type="entry name" value="FecR"/>
    <property type="match status" value="1"/>
</dbReference>
<dbReference type="InterPro" id="IPR032508">
    <property type="entry name" value="FecR_C"/>
</dbReference>
<comment type="caution">
    <text evidence="4">The sequence shown here is derived from an EMBL/GenBank/DDBJ whole genome shotgun (WGS) entry which is preliminary data.</text>
</comment>
<dbReference type="Gene3D" id="3.55.50.30">
    <property type="match status" value="1"/>
</dbReference>
<dbReference type="Gene3D" id="2.60.120.1440">
    <property type="match status" value="1"/>
</dbReference>
<evidence type="ECO:0000259" key="2">
    <source>
        <dbReference type="Pfam" id="PF04773"/>
    </source>
</evidence>
<evidence type="ECO:0000259" key="3">
    <source>
        <dbReference type="Pfam" id="PF16344"/>
    </source>
</evidence>
<dbReference type="EMBL" id="QCYK01000001">
    <property type="protein sequence ID" value="PUZ29770.1"/>
    <property type="molecule type" value="Genomic_DNA"/>
</dbReference>
<accession>A0A2T7BQ48</accession>
<keyword evidence="5" id="KW-1185">Reference proteome</keyword>
<dbReference type="InterPro" id="IPR006860">
    <property type="entry name" value="FecR"/>
</dbReference>
<proteinExistence type="predicted"/>
<sequence>MRHMDQERISLLLRKYLQKTATPAERAEFFSLLDSQSIEGFEDGITPDDFPDEHLITLSEASSRKILNQVLEHHQPGRIRKMRWWRAAAAAAVLAALAGSAAYFIHPNTSTGTLAAGQIGGANDRHPGHTGATLTLSNGHTIVLDTAHNGQLASGFTKTADALQVNDATPLYATLTTPAGRQQKVALSDGTIAWLNAGSSITFPSSFGKGERRVTITGEVFFDIVRDAYHPFIVNAGHDEIRDLGTRFNVNAYSDEPSIRTTLVQGKVQINGRYILQPGEQYSEGQIRKVDTDAATAWMAGYFHFEHDDITTVMRQIARWYDLSVSYEGKMPPQKFGGDIQRNLMLSEVLELLGGTGIDYQLQGNKLIIKSR</sequence>
<dbReference type="OrthoDB" id="641696at2"/>
<dbReference type="GO" id="GO:0016989">
    <property type="term" value="F:sigma factor antagonist activity"/>
    <property type="evidence" value="ECO:0007669"/>
    <property type="project" value="TreeGrafter"/>
</dbReference>
<organism evidence="4 5">
    <name type="scientific">Chitinophaga parva</name>
    <dbReference type="NCBI Taxonomy" id="2169414"/>
    <lineage>
        <taxon>Bacteria</taxon>
        <taxon>Pseudomonadati</taxon>
        <taxon>Bacteroidota</taxon>
        <taxon>Chitinophagia</taxon>
        <taxon>Chitinophagales</taxon>
        <taxon>Chitinophagaceae</taxon>
        <taxon>Chitinophaga</taxon>
    </lineage>
</organism>
<evidence type="ECO:0000313" key="5">
    <source>
        <dbReference type="Proteomes" id="UP000244450"/>
    </source>
</evidence>
<dbReference type="AlphaFoldDB" id="A0A2T7BQ48"/>
<feature type="domain" description="FecR protein" evidence="2">
    <location>
        <begin position="174"/>
        <end position="269"/>
    </location>
</feature>
<feature type="transmembrane region" description="Helical" evidence="1">
    <location>
        <begin position="84"/>
        <end position="105"/>
    </location>
</feature>
<evidence type="ECO:0000313" key="4">
    <source>
        <dbReference type="EMBL" id="PUZ29770.1"/>
    </source>
</evidence>
<keyword evidence="1" id="KW-1133">Transmembrane helix</keyword>
<gene>
    <name evidence="4" type="ORF">DCC81_10120</name>
</gene>
<reference evidence="4 5" key="1">
    <citation type="submission" date="2018-04" db="EMBL/GenBank/DDBJ databases">
        <title>Chitinophaga fuyangensis sp. nov., isolated from soil in a chemical factory.</title>
        <authorList>
            <person name="Chen K."/>
        </authorList>
    </citation>
    <scope>NUCLEOTIDE SEQUENCE [LARGE SCALE GENOMIC DNA]</scope>
    <source>
        <strain evidence="4 5">LY-1</strain>
    </source>
</reference>
<dbReference type="Proteomes" id="UP000244450">
    <property type="component" value="Unassembled WGS sequence"/>
</dbReference>
<name>A0A2T7BQ48_9BACT</name>
<evidence type="ECO:0000256" key="1">
    <source>
        <dbReference type="SAM" id="Phobius"/>
    </source>
</evidence>